<gene>
    <name evidence="1" type="ORF">GCM10008917_10630</name>
</gene>
<evidence type="ECO:0000313" key="2">
    <source>
        <dbReference type="Proteomes" id="UP001400965"/>
    </source>
</evidence>
<protein>
    <submittedName>
        <fullName evidence="1">Uncharacterized protein</fullName>
    </submittedName>
</protein>
<keyword evidence="2" id="KW-1185">Reference proteome</keyword>
<name>A0ABN1M1B2_9FIRM</name>
<sequence>MSIQNINIIENLLLIEFFSLVLLNNTKININIRLERLNLIKININFNFY</sequence>
<dbReference type="EMBL" id="BAAACP010000005">
    <property type="protein sequence ID" value="GAA0863008.1"/>
    <property type="molecule type" value="Genomic_DNA"/>
</dbReference>
<comment type="caution">
    <text evidence="1">The sequence shown here is derived from an EMBL/GenBank/DDBJ whole genome shotgun (WGS) entry which is preliminary data.</text>
</comment>
<proteinExistence type="predicted"/>
<reference evidence="1 2" key="1">
    <citation type="journal article" date="2019" name="Int. J. Syst. Evol. Microbiol.">
        <title>The Global Catalogue of Microorganisms (GCM) 10K type strain sequencing project: providing services to taxonomists for standard genome sequencing and annotation.</title>
        <authorList>
            <consortium name="The Broad Institute Genomics Platform"/>
            <consortium name="The Broad Institute Genome Sequencing Center for Infectious Disease"/>
            <person name="Wu L."/>
            <person name="Ma J."/>
        </authorList>
    </citation>
    <scope>NUCLEOTIDE SEQUENCE [LARGE SCALE GENOMIC DNA]</scope>
    <source>
        <strain evidence="1 2">JCM 6486</strain>
    </source>
</reference>
<dbReference type="Proteomes" id="UP001400965">
    <property type="component" value="Unassembled WGS sequence"/>
</dbReference>
<organism evidence="1 2">
    <name type="scientific">Paraclostridium tenue</name>
    <dbReference type="NCBI Taxonomy" id="1737"/>
    <lineage>
        <taxon>Bacteria</taxon>
        <taxon>Bacillati</taxon>
        <taxon>Bacillota</taxon>
        <taxon>Clostridia</taxon>
        <taxon>Peptostreptococcales</taxon>
        <taxon>Peptostreptococcaceae</taxon>
        <taxon>Paraclostridium</taxon>
    </lineage>
</organism>
<accession>A0ABN1M1B2</accession>
<evidence type="ECO:0000313" key="1">
    <source>
        <dbReference type="EMBL" id="GAA0863008.1"/>
    </source>
</evidence>